<dbReference type="GO" id="GO:0006227">
    <property type="term" value="P:dUDP biosynthetic process"/>
    <property type="evidence" value="ECO:0007669"/>
    <property type="project" value="TreeGrafter"/>
</dbReference>
<evidence type="ECO:0000256" key="8">
    <source>
        <dbReference type="ARBA" id="ARBA00022840"/>
    </source>
</evidence>
<gene>
    <name evidence="11 13" type="primary">tmk</name>
    <name evidence="13" type="ORF">ENL39_04860</name>
</gene>
<dbReference type="Gene3D" id="3.40.50.300">
    <property type="entry name" value="P-loop containing nucleotide triphosphate hydrolases"/>
    <property type="match status" value="1"/>
</dbReference>
<dbReference type="FunFam" id="3.40.50.300:FF:000225">
    <property type="entry name" value="Thymidylate kinase"/>
    <property type="match status" value="1"/>
</dbReference>
<dbReference type="Pfam" id="PF02223">
    <property type="entry name" value="Thymidylate_kin"/>
    <property type="match status" value="1"/>
</dbReference>
<evidence type="ECO:0000256" key="5">
    <source>
        <dbReference type="ARBA" id="ARBA00022727"/>
    </source>
</evidence>
<dbReference type="GO" id="GO:0006233">
    <property type="term" value="P:dTDP biosynthetic process"/>
    <property type="evidence" value="ECO:0007669"/>
    <property type="project" value="InterPro"/>
</dbReference>
<dbReference type="PANTHER" id="PTHR10344:SF4">
    <property type="entry name" value="UMP-CMP KINASE 2, MITOCHONDRIAL"/>
    <property type="match status" value="1"/>
</dbReference>
<dbReference type="GO" id="GO:0005829">
    <property type="term" value="C:cytosol"/>
    <property type="evidence" value="ECO:0007669"/>
    <property type="project" value="TreeGrafter"/>
</dbReference>
<comment type="similarity">
    <text evidence="1 11">Belongs to the thymidylate kinase family.</text>
</comment>
<dbReference type="HAMAP" id="MF_00165">
    <property type="entry name" value="Thymidylate_kinase"/>
    <property type="match status" value="1"/>
</dbReference>
<evidence type="ECO:0000256" key="11">
    <source>
        <dbReference type="HAMAP-Rule" id="MF_00165"/>
    </source>
</evidence>
<comment type="caution">
    <text evidence="13">The sequence shown here is derived from an EMBL/GenBank/DDBJ whole genome shotgun (WGS) entry which is preliminary data.</text>
</comment>
<reference evidence="13" key="1">
    <citation type="journal article" date="2020" name="mSystems">
        <title>Genome- and Community-Level Interaction Insights into Carbon Utilization and Element Cycling Functions of Hydrothermarchaeota in Hydrothermal Sediment.</title>
        <authorList>
            <person name="Zhou Z."/>
            <person name="Liu Y."/>
            <person name="Xu W."/>
            <person name="Pan J."/>
            <person name="Luo Z.H."/>
            <person name="Li M."/>
        </authorList>
    </citation>
    <scope>NUCLEOTIDE SEQUENCE [LARGE SCALE GENOMIC DNA]</scope>
    <source>
        <strain evidence="13">HyVt-92</strain>
    </source>
</reference>
<keyword evidence="8 11" id="KW-0067">ATP-binding</keyword>
<keyword evidence="4 11" id="KW-0808">Transferase</keyword>
<dbReference type="EMBL" id="DRTT01000136">
    <property type="protein sequence ID" value="HHF98798.1"/>
    <property type="molecule type" value="Genomic_DNA"/>
</dbReference>
<keyword evidence="5 11" id="KW-0545">Nucleotide biosynthesis</keyword>
<dbReference type="NCBIfam" id="TIGR00041">
    <property type="entry name" value="DTMP_kinase"/>
    <property type="match status" value="1"/>
</dbReference>
<dbReference type="PANTHER" id="PTHR10344">
    <property type="entry name" value="THYMIDYLATE KINASE"/>
    <property type="match status" value="1"/>
</dbReference>
<accession>A0A7V5HZI1</accession>
<keyword evidence="7 11" id="KW-0418">Kinase</keyword>
<sequence>MQNSQGGKILFISFEGIDKSGKTTQVRLLATFLTQKKYKVEVTKEPGGTFLGNKVKKIILRDENIENIFPLAEFFLYLVDRVHHVEEVIKPALKENKIVISDRYADASVAYQGYGRGIDIEFVKNLNRIATQGIEPDITFLLDIEPEKALLREKRGDRIERENLDFHRKVREGYLKIAKLNPERFKVIRAELPLLEIHNMIKNVVLKELAERGKKGEL</sequence>
<comment type="catalytic activity">
    <reaction evidence="9 11">
        <text>dTMP + ATP = dTDP + ADP</text>
        <dbReference type="Rhea" id="RHEA:13517"/>
        <dbReference type="ChEBI" id="CHEBI:30616"/>
        <dbReference type="ChEBI" id="CHEBI:58369"/>
        <dbReference type="ChEBI" id="CHEBI:63528"/>
        <dbReference type="ChEBI" id="CHEBI:456216"/>
        <dbReference type="EC" id="2.7.4.9"/>
    </reaction>
</comment>
<evidence type="ECO:0000256" key="7">
    <source>
        <dbReference type="ARBA" id="ARBA00022777"/>
    </source>
</evidence>
<dbReference type="GO" id="GO:0006235">
    <property type="term" value="P:dTTP biosynthetic process"/>
    <property type="evidence" value="ECO:0007669"/>
    <property type="project" value="UniProtKB-UniRule"/>
</dbReference>
<dbReference type="CDD" id="cd01672">
    <property type="entry name" value="TMPK"/>
    <property type="match status" value="1"/>
</dbReference>
<dbReference type="GO" id="GO:0004798">
    <property type="term" value="F:dTMP kinase activity"/>
    <property type="evidence" value="ECO:0007669"/>
    <property type="project" value="UniProtKB-UniRule"/>
</dbReference>
<evidence type="ECO:0000256" key="3">
    <source>
        <dbReference type="ARBA" id="ARBA00017144"/>
    </source>
</evidence>
<dbReference type="InterPro" id="IPR027417">
    <property type="entry name" value="P-loop_NTPase"/>
</dbReference>
<protein>
    <recommendedName>
        <fullName evidence="3 11">Thymidylate kinase</fullName>
        <ecNumber evidence="2 11">2.7.4.9</ecNumber>
    </recommendedName>
    <alternativeName>
        <fullName evidence="11">dTMP kinase</fullName>
    </alternativeName>
</protein>
<evidence type="ECO:0000256" key="1">
    <source>
        <dbReference type="ARBA" id="ARBA00009776"/>
    </source>
</evidence>
<dbReference type="InterPro" id="IPR018094">
    <property type="entry name" value="Thymidylate_kinase"/>
</dbReference>
<evidence type="ECO:0000259" key="12">
    <source>
        <dbReference type="Pfam" id="PF02223"/>
    </source>
</evidence>
<dbReference type="GO" id="GO:0005524">
    <property type="term" value="F:ATP binding"/>
    <property type="evidence" value="ECO:0007669"/>
    <property type="project" value="UniProtKB-UniRule"/>
</dbReference>
<dbReference type="Proteomes" id="UP000886070">
    <property type="component" value="Unassembled WGS sequence"/>
</dbReference>
<evidence type="ECO:0000256" key="9">
    <source>
        <dbReference type="ARBA" id="ARBA00048743"/>
    </source>
</evidence>
<name>A0A7V5HZI1_UNCAE</name>
<dbReference type="InterPro" id="IPR039430">
    <property type="entry name" value="Thymidylate_kin-like_dom"/>
</dbReference>
<dbReference type="EC" id="2.7.4.9" evidence="2 11"/>
<evidence type="ECO:0000313" key="13">
    <source>
        <dbReference type="EMBL" id="HHF98798.1"/>
    </source>
</evidence>
<proteinExistence type="inferred from homology"/>
<evidence type="ECO:0000256" key="10">
    <source>
        <dbReference type="ARBA" id="ARBA00057735"/>
    </source>
</evidence>
<dbReference type="AlphaFoldDB" id="A0A7V5HZI1"/>
<keyword evidence="6 11" id="KW-0547">Nucleotide-binding</keyword>
<comment type="caution">
    <text evidence="11">Lacks conserved residue(s) required for the propagation of feature annotation.</text>
</comment>
<evidence type="ECO:0000256" key="4">
    <source>
        <dbReference type="ARBA" id="ARBA00022679"/>
    </source>
</evidence>
<dbReference type="SUPFAM" id="SSF52540">
    <property type="entry name" value="P-loop containing nucleoside triphosphate hydrolases"/>
    <property type="match status" value="1"/>
</dbReference>
<evidence type="ECO:0000256" key="6">
    <source>
        <dbReference type="ARBA" id="ARBA00022741"/>
    </source>
</evidence>
<evidence type="ECO:0000256" key="2">
    <source>
        <dbReference type="ARBA" id="ARBA00012980"/>
    </source>
</evidence>
<organism evidence="13">
    <name type="scientific">Aerophobetes bacterium</name>
    <dbReference type="NCBI Taxonomy" id="2030807"/>
    <lineage>
        <taxon>Bacteria</taxon>
        <taxon>Candidatus Aerophobota</taxon>
    </lineage>
</organism>
<feature type="domain" description="Thymidylate kinase-like" evidence="12">
    <location>
        <begin position="14"/>
        <end position="201"/>
    </location>
</feature>
<comment type="function">
    <text evidence="10 11">Phosphorylation of dTMP to form dTDP in both de novo and salvage pathways of dTTP synthesis.</text>
</comment>